<dbReference type="Pfam" id="PF02518">
    <property type="entry name" value="HATPase_c"/>
    <property type="match status" value="1"/>
</dbReference>
<reference evidence="6 7" key="1">
    <citation type="journal article" date="2019" name="Emerg. Microbes Infect.">
        <title>Comprehensive subspecies identification of 175 nontuberculous mycobacteria species based on 7547 genomic profiles.</title>
        <authorList>
            <person name="Matsumoto Y."/>
            <person name="Kinjo T."/>
            <person name="Motooka D."/>
            <person name="Nabeya D."/>
            <person name="Jung N."/>
            <person name="Uechi K."/>
            <person name="Horii T."/>
            <person name="Iida T."/>
            <person name="Fujita J."/>
            <person name="Nakamura S."/>
        </authorList>
    </citation>
    <scope>NUCLEOTIDE SEQUENCE [LARGE SCALE GENOMIC DNA]</scope>
    <source>
        <strain evidence="6 7">JCM 30726</strain>
    </source>
</reference>
<evidence type="ECO:0000259" key="5">
    <source>
        <dbReference type="SMART" id="SM00387"/>
    </source>
</evidence>
<dbReference type="Gene3D" id="3.30.450.40">
    <property type="match status" value="2"/>
</dbReference>
<name>A0A7I9Z8L8_9MYCO</name>
<dbReference type="InterPro" id="IPR003594">
    <property type="entry name" value="HATPase_dom"/>
</dbReference>
<evidence type="ECO:0000313" key="7">
    <source>
        <dbReference type="Proteomes" id="UP000465301"/>
    </source>
</evidence>
<protein>
    <submittedName>
        <fullName evidence="6">Diguanylate cyclase</fullName>
    </submittedName>
</protein>
<dbReference type="SMART" id="SM00387">
    <property type="entry name" value="HATPase_c"/>
    <property type="match status" value="1"/>
</dbReference>
<evidence type="ECO:0000256" key="1">
    <source>
        <dbReference type="ARBA" id="ARBA00022679"/>
    </source>
</evidence>
<dbReference type="Gene3D" id="1.20.5.1930">
    <property type="match status" value="1"/>
</dbReference>
<dbReference type="GO" id="GO:0046983">
    <property type="term" value="F:protein dimerization activity"/>
    <property type="evidence" value="ECO:0007669"/>
    <property type="project" value="InterPro"/>
</dbReference>
<keyword evidence="3" id="KW-0902">Two-component regulatory system</keyword>
<evidence type="ECO:0000259" key="4">
    <source>
        <dbReference type="SMART" id="SM00065"/>
    </source>
</evidence>
<dbReference type="InterPro" id="IPR003018">
    <property type="entry name" value="GAF"/>
</dbReference>
<dbReference type="InterPro" id="IPR029016">
    <property type="entry name" value="GAF-like_dom_sf"/>
</dbReference>
<organism evidence="6 7">
    <name type="scientific">Mycobacterium timonense</name>
    <dbReference type="NCBI Taxonomy" id="701043"/>
    <lineage>
        <taxon>Bacteria</taxon>
        <taxon>Bacillati</taxon>
        <taxon>Actinomycetota</taxon>
        <taxon>Actinomycetes</taxon>
        <taxon>Mycobacteriales</taxon>
        <taxon>Mycobacteriaceae</taxon>
        <taxon>Mycobacterium</taxon>
        <taxon>Mycobacterium avium complex (MAC)</taxon>
    </lineage>
</organism>
<dbReference type="Proteomes" id="UP000465301">
    <property type="component" value="Unassembled WGS sequence"/>
</dbReference>
<evidence type="ECO:0000256" key="3">
    <source>
        <dbReference type="ARBA" id="ARBA00023012"/>
    </source>
</evidence>
<dbReference type="EMBL" id="BLLA01000001">
    <property type="protein sequence ID" value="GFG97314.1"/>
    <property type="molecule type" value="Genomic_DNA"/>
</dbReference>
<dbReference type="PANTHER" id="PTHR24421">
    <property type="entry name" value="NITRATE/NITRITE SENSOR PROTEIN NARX-RELATED"/>
    <property type="match status" value="1"/>
</dbReference>
<dbReference type="AlphaFoldDB" id="A0A7I9Z8L8"/>
<dbReference type="Pfam" id="PF13185">
    <property type="entry name" value="GAF_2"/>
    <property type="match status" value="2"/>
</dbReference>
<proteinExistence type="predicted"/>
<dbReference type="InterPro" id="IPR011712">
    <property type="entry name" value="Sig_transdc_His_kin_sub3_dim/P"/>
</dbReference>
<dbReference type="PANTHER" id="PTHR24421:SF56">
    <property type="entry name" value="OXYGEN SENSOR HISTIDINE KINASE RESPONSE REGULATOR DOST"/>
    <property type="match status" value="1"/>
</dbReference>
<keyword evidence="1" id="KW-0808">Transferase</keyword>
<accession>A0A7I9Z8L8</accession>
<keyword evidence="2" id="KW-0418">Kinase</keyword>
<keyword evidence="7" id="KW-1185">Reference proteome</keyword>
<dbReference type="SMART" id="SM00065">
    <property type="entry name" value="GAF"/>
    <property type="match status" value="2"/>
</dbReference>
<dbReference type="GO" id="GO:0016020">
    <property type="term" value="C:membrane"/>
    <property type="evidence" value="ECO:0007669"/>
    <property type="project" value="InterPro"/>
</dbReference>
<feature type="domain" description="GAF" evidence="4">
    <location>
        <begin position="199"/>
        <end position="348"/>
    </location>
</feature>
<feature type="domain" description="GAF" evidence="4">
    <location>
        <begin position="30"/>
        <end position="177"/>
    </location>
</feature>
<dbReference type="SUPFAM" id="SSF55781">
    <property type="entry name" value="GAF domain-like"/>
    <property type="match status" value="2"/>
</dbReference>
<dbReference type="SUPFAM" id="SSF55874">
    <property type="entry name" value="ATPase domain of HSP90 chaperone/DNA topoisomerase II/histidine kinase"/>
    <property type="match status" value="1"/>
</dbReference>
<evidence type="ECO:0000313" key="6">
    <source>
        <dbReference type="EMBL" id="GFG97314.1"/>
    </source>
</evidence>
<dbReference type="GO" id="GO:0000155">
    <property type="term" value="F:phosphorelay sensor kinase activity"/>
    <property type="evidence" value="ECO:0007669"/>
    <property type="project" value="InterPro"/>
</dbReference>
<evidence type="ECO:0000256" key="2">
    <source>
        <dbReference type="ARBA" id="ARBA00022777"/>
    </source>
</evidence>
<dbReference type="Gene3D" id="3.30.565.10">
    <property type="entry name" value="Histidine kinase-like ATPase, C-terminal domain"/>
    <property type="match status" value="1"/>
</dbReference>
<dbReference type="InterPro" id="IPR036890">
    <property type="entry name" value="HATPase_C_sf"/>
</dbReference>
<dbReference type="Pfam" id="PF07730">
    <property type="entry name" value="HisKA_3"/>
    <property type="match status" value="1"/>
</dbReference>
<dbReference type="RefSeq" id="WP_163711411.1">
    <property type="nucleotide sequence ID" value="NZ_BLLA01000001.1"/>
</dbReference>
<comment type="caution">
    <text evidence="6">The sequence shown here is derived from an EMBL/GenBank/DDBJ whole genome shotgun (WGS) entry which is preliminary data.</text>
</comment>
<sequence>MSGVREGSAFAGLGSEQLLRVIVEIGAGLDLDATLHRIIGAARELTSAQYGALAVRDHDGNLISFTHEGMDAETVRHIGHLPVGKGLLSLSLLDTPALRMDDLTTHPAAVGFPEHHPPMRAFLAVPITIRDTVFGNLYLTHVDPARVFSDSDEVAARALAFAAAVAIDNAQVFERERTSVKWMEASREITTALLSRTEPHRRPLQLIAERARALTDAEQAIVLVPEDADAPAGDVDTLVVSAAVGVLATDVLGQRVPVQGSTSGAVFRSGEPLITEKLRYPIQAFTGGGQRPAILMPLRAHDEVVGVIVVARGADQPPFNESYLDLVSDFATHAAIALVLASAREDARQLTILAERERIAHDLHDHVIQRLFAAGMDLQGTLARARSLEVADRLNRTLDDLQTIIEEIRTTIFELKSPAAAGGDFRHRIQRVVADLTGDRDLVTTVRLDGPMTAVGPGLADHAEAVTTEAVSNALRHSGASRLTVAISVADMFILDVIDNGCGIPADNARRSGLATMARRAEQLGGTCEITSPPEGGTRVHWIAPLLED</sequence>
<gene>
    <name evidence="6" type="ORF">MTIM_31930</name>
</gene>
<dbReference type="InterPro" id="IPR050482">
    <property type="entry name" value="Sensor_HK_TwoCompSys"/>
</dbReference>
<dbReference type="CDD" id="cd16917">
    <property type="entry name" value="HATPase_UhpB-NarQ-NarX-like"/>
    <property type="match status" value="1"/>
</dbReference>
<feature type="domain" description="Histidine kinase/HSP90-like ATPase" evidence="5">
    <location>
        <begin position="458"/>
        <end position="548"/>
    </location>
</feature>